<dbReference type="EMBL" id="BAGZ01000005">
    <property type="protein sequence ID" value="GAB77154.1"/>
    <property type="molecule type" value="Genomic_DNA"/>
</dbReference>
<dbReference type="GO" id="GO:0070490">
    <property type="term" value="P:protein pupylation"/>
    <property type="evidence" value="ECO:0007669"/>
    <property type="project" value="TreeGrafter"/>
</dbReference>
<dbReference type="Pfam" id="PF03136">
    <property type="entry name" value="Pup_ligase"/>
    <property type="match status" value="1"/>
</dbReference>
<dbReference type="RefSeq" id="WP_006501906.1">
    <property type="nucleotide sequence ID" value="NZ_BAGZ01000005.1"/>
</dbReference>
<dbReference type="PANTHER" id="PTHR42307:SF2">
    <property type="entry name" value="PUP DEAMIDASE_DEPUPYLASE"/>
    <property type="match status" value="1"/>
</dbReference>
<dbReference type="GO" id="GO:0010498">
    <property type="term" value="P:proteasomal protein catabolic process"/>
    <property type="evidence" value="ECO:0007669"/>
    <property type="project" value="InterPro"/>
</dbReference>
<dbReference type="AlphaFoldDB" id="K6VKA4"/>
<comment type="similarity">
    <text evidence="1">Belongs to the Pup ligase/Pup deamidase family. Pup deamidase subfamily.</text>
</comment>
<proteinExistence type="inferred from homology"/>
<reference evidence="3 4" key="1">
    <citation type="submission" date="2012-08" db="EMBL/GenBank/DDBJ databases">
        <title>Whole genome shotgun sequence of Austwickia chelonae NBRC 105200.</title>
        <authorList>
            <person name="Yoshida I."/>
            <person name="Hosoyama A."/>
            <person name="Tsuchikane K."/>
            <person name="Katsumata H."/>
            <person name="Ando Y."/>
            <person name="Ohji S."/>
            <person name="Hamada M."/>
            <person name="Tamura T."/>
            <person name="Yamazoe A."/>
            <person name="Yamazaki S."/>
            <person name="Fujita N."/>
        </authorList>
    </citation>
    <scope>NUCLEOTIDE SEQUENCE [LARGE SCALE GENOMIC DNA]</scope>
    <source>
        <strain evidence="3 4">NBRC 105200</strain>
    </source>
</reference>
<dbReference type="Proteomes" id="UP000008495">
    <property type="component" value="Unassembled WGS sequence"/>
</dbReference>
<dbReference type="NCBIfam" id="TIGR03688">
    <property type="entry name" value="depupylase_Dop"/>
    <property type="match status" value="1"/>
</dbReference>
<dbReference type="InterPro" id="IPR004347">
    <property type="entry name" value="Pup_ligase/deamidase"/>
</dbReference>
<evidence type="ECO:0000313" key="3">
    <source>
        <dbReference type="EMBL" id="GAB77154.1"/>
    </source>
</evidence>
<gene>
    <name evidence="3" type="ORF">AUCHE_05_00590</name>
</gene>
<sequence length="524" mass="58477">MTVRRIMGTETEYGITVPGHPDANPMIASGRIVQAYAQDHGHHHLDHHWDYTGETPLTDARGWTTPRRHAHPSQLTDDWADDPTVANVVLTNGARLYVDHAHPEYSAPETTTPRDTLLWERAGELVMARAAELVARPAPVDAHPSDPRHGPAINLYKNNTDGKGASYGFHENYLVTRDTPFERIVSDLTPFFVSRPVICGAGRVGLGPRSQTPGYQISARADFFENRVGLETTFRRPIINTRDEPHADPRRYRRLHVIVGDATFAEVAGLLKTGTTSLVLDLIEHGGLTRLGLDPAAITPTDPVAAMHTISHDPTLHATVRTETGTTLTGLQLQWTYLELVHRHLAATVGDDLDPDTAEVLLRWEDVLTRLENDPASAAAHIDWVAKWTLLERYRSRDGLDWDAPLLSAIDIQWSDLRPGRGLARRLEERGSLERLTDPTLVQQATTCPPPDTRAWFRGECLRRYPRHVIAASWDSIVFDVPGRPALQRVDTLDPTRGTRERTHALLERCPDADTLLNELTTNT</sequence>
<dbReference type="GO" id="GO:0019941">
    <property type="term" value="P:modification-dependent protein catabolic process"/>
    <property type="evidence" value="ECO:0007669"/>
    <property type="project" value="InterPro"/>
</dbReference>
<dbReference type="PIRSF" id="PIRSF018077">
    <property type="entry name" value="UCP018077"/>
    <property type="match status" value="1"/>
</dbReference>
<comment type="caution">
    <text evidence="3">The sequence shown here is derived from an EMBL/GenBank/DDBJ whole genome shotgun (WGS) entry which is preliminary data.</text>
</comment>
<dbReference type="OrthoDB" id="9760627at2"/>
<dbReference type="eggNOG" id="COG4122">
    <property type="taxonomic scope" value="Bacteria"/>
</dbReference>
<evidence type="ECO:0000256" key="2">
    <source>
        <dbReference type="PIRSR" id="PIRSR018077-1"/>
    </source>
</evidence>
<dbReference type="STRING" id="100225.SAMN05421595_0969"/>
<evidence type="ECO:0000256" key="1">
    <source>
        <dbReference type="ARBA" id="ARBA00009114"/>
    </source>
</evidence>
<dbReference type="GO" id="GO:0005524">
    <property type="term" value="F:ATP binding"/>
    <property type="evidence" value="ECO:0007669"/>
    <property type="project" value="TreeGrafter"/>
</dbReference>
<protein>
    <submittedName>
        <fullName evidence="3">Putative Pup deamidase</fullName>
    </submittedName>
</protein>
<evidence type="ECO:0000313" key="4">
    <source>
        <dbReference type="Proteomes" id="UP000008495"/>
    </source>
</evidence>
<dbReference type="InterPro" id="IPR022366">
    <property type="entry name" value="Pup_deamidase"/>
</dbReference>
<dbReference type="PANTHER" id="PTHR42307">
    <property type="entry name" value="PUP DEAMIDASE/DEPUPYLASE"/>
    <property type="match status" value="1"/>
</dbReference>
<organism evidence="3 4">
    <name type="scientific">Austwickia chelonae NBRC 105200</name>
    <dbReference type="NCBI Taxonomy" id="1184607"/>
    <lineage>
        <taxon>Bacteria</taxon>
        <taxon>Bacillati</taxon>
        <taxon>Actinomycetota</taxon>
        <taxon>Actinomycetes</taxon>
        <taxon>Micrococcales</taxon>
        <taxon>Dermatophilaceae</taxon>
        <taxon>Austwickia</taxon>
    </lineage>
</organism>
<name>K6VKA4_9MICO</name>
<dbReference type="GO" id="GO:0008233">
    <property type="term" value="F:peptidase activity"/>
    <property type="evidence" value="ECO:0007669"/>
    <property type="project" value="InterPro"/>
</dbReference>
<accession>K6VKA4</accession>
<feature type="active site" description="Proton acceptor" evidence="2">
    <location>
        <position position="99"/>
    </location>
</feature>
<dbReference type="GO" id="GO:0016811">
    <property type="term" value="F:hydrolase activity, acting on carbon-nitrogen (but not peptide) bonds, in linear amides"/>
    <property type="evidence" value="ECO:0007669"/>
    <property type="project" value="InterPro"/>
</dbReference>
<keyword evidence="4" id="KW-1185">Reference proteome</keyword>